<evidence type="ECO:0000313" key="8">
    <source>
        <dbReference type="EMBL" id="MBD2859373.1"/>
    </source>
</evidence>
<dbReference type="CDD" id="cd07984">
    <property type="entry name" value="LPLAT_LABLAT-like"/>
    <property type="match status" value="1"/>
</dbReference>
<comment type="caution">
    <text evidence="8">The sequence shown here is derived from an EMBL/GenBank/DDBJ whole genome shotgun (WGS) entry which is preliminary data.</text>
</comment>
<accession>A0A927C3A8</accession>
<evidence type="ECO:0000256" key="6">
    <source>
        <dbReference type="ARBA" id="ARBA00023315"/>
    </source>
</evidence>
<proteinExistence type="predicted"/>
<dbReference type="RefSeq" id="WP_190765158.1">
    <property type="nucleotide sequence ID" value="NZ_JACXLD010000005.1"/>
</dbReference>
<dbReference type="GO" id="GO:0016746">
    <property type="term" value="F:acyltransferase activity"/>
    <property type="evidence" value="ECO:0007669"/>
    <property type="project" value="UniProtKB-KW"/>
</dbReference>
<dbReference type="PANTHER" id="PTHR30606">
    <property type="entry name" value="LIPID A BIOSYNTHESIS LAUROYL ACYLTRANSFERASE"/>
    <property type="match status" value="1"/>
</dbReference>
<keyword evidence="6 8" id="KW-0012">Acyltransferase</keyword>
<evidence type="ECO:0000256" key="1">
    <source>
        <dbReference type="ARBA" id="ARBA00004533"/>
    </source>
</evidence>
<organism evidence="8 9">
    <name type="scientific">Spongiibacter pelagi</name>
    <dbReference type="NCBI Taxonomy" id="2760804"/>
    <lineage>
        <taxon>Bacteria</taxon>
        <taxon>Pseudomonadati</taxon>
        <taxon>Pseudomonadota</taxon>
        <taxon>Gammaproteobacteria</taxon>
        <taxon>Cellvibrionales</taxon>
        <taxon>Spongiibacteraceae</taxon>
        <taxon>Spongiibacter</taxon>
    </lineage>
</organism>
<dbReference type="GO" id="GO:0005886">
    <property type="term" value="C:plasma membrane"/>
    <property type="evidence" value="ECO:0007669"/>
    <property type="project" value="UniProtKB-SubCell"/>
</dbReference>
<keyword evidence="4" id="KW-0808">Transferase</keyword>
<dbReference type="GO" id="GO:0009247">
    <property type="term" value="P:glycolipid biosynthetic process"/>
    <property type="evidence" value="ECO:0007669"/>
    <property type="project" value="UniProtKB-ARBA"/>
</dbReference>
<feature type="compositionally biased region" description="Basic and acidic residues" evidence="7">
    <location>
        <begin position="291"/>
        <end position="302"/>
    </location>
</feature>
<evidence type="ECO:0000256" key="7">
    <source>
        <dbReference type="SAM" id="MobiDB-lite"/>
    </source>
</evidence>
<evidence type="ECO:0000256" key="5">
    <source>
        <dbReference type="ARBA" id="ARBA00023136"/>
    </source>
</evidence>
<dbReference type="Proteomes" id="UP000610558">
    <property type="component" value="Unassembled WGS sequence"/>
</dbReference>
<dbReference type="PANTHER" id="PTHR30606:SF9">
    <property type="entry name" value="LIPID A BIOSYNTHESIS LAUROYLTRANSFERASE"/>
    <property type="match status" value="1"/>
</dbReference>
<reference evidence="8" key="1">
    <citation type="submission" date="2020-09" db="EMBL/GenBank/DDBJ databases">
        <authorList>
            <person name="Yoon J.-W."/>
        </authorList>
    </citation>
    <scope>NUCLEOTIDE SEQUENCE</scope>
    <source>
        <strain evidence="8">KMU-158</strain>
    </source>
</reference>
<protein>
    <submittedName>
        <fullName evidence="8">Lipid A biosynthesis lauroyl acyltransferase</fullName>
    </submittedName>
</protein>
<evidence type="ECO:0000313" key="9">
    <source>
        <dbReference type="Proteomes" id="UP000610558"/>
    </source>
</evidence>
<keyword evidence="3" id="KW-0997">Cell inner membrane</keyword>
<evidence type="ECO:0000256" key="4">
    <source>
        <dbReference type="ARBA" id="ARBA00022679"/>
    </source>
</evidence>
<evidence type="ECO:0000256" key="2">
    <source>
        <dbReference type="ARBA" id="ARBA00022475"/>
    </source>
</evidence>
<sequence length="319" mass="37185">MTIPRHLLHPRHWASWLGVSLLYLLTRLPLSVNYQFGRFLGECFYRLAGDRKHVATVNLTQCFPELSEAERQRLLRETMWEQGIGLMETLRVWFRPIDKLGIKVEFIGQQFLENDDGVGIIVIGTHFTGLDTAGALIAKRYAADSFYRPHKDPVMEFILSRARGRYGEPIQRRDAKRAFKRLRQGHRLFYLPDQDYGRKSAEFVDFFGLPAATTIATTTFAKSGRARVVYINQQRLNKGRRFRIEVIPLDSIPSDDPAADARLINATLEANIRQVPAQYMWVHRRFKTRPEGAPKLYKDKDKSKRIKRRQKRRRAEGRE</sequence>
<feature type="compositionally biased region" description="Basic residues" evidence="7">
    <location>
        <begin position="303"/>
        <end position="319"/>
    </location>
</feature>
<dbReference type="InterPro" id="IPR004960">
    <property type="entry name" value="LipA_acyltrans"/>
</dbReference>
<comment type="subcellular location">
    <subcellularLocation>
        <location evidence="1">Cell inner membrane</location>
    </subcellularLocation>
</comment>
<dbReference type="Pfam" id="PF03279">
    <property type="entry name" value="Lip_A_acyltrans"/>
    <property type="match status" value="1"/>
</dbReference>
<gene>
    <name evidence="8" type="ORF">IB286_10190</name>
</gene>
<dbReference type="EMBL" id="JACXLD010000005">
    <property type="protein sequence ID" value="MBD2859373.1"/>
    <property type="molecule type" value="Genomic_DNA"/>
</dbReference>
<keyword evidence="2" id="KW-1003">Cell membrane</keyword>
<keyword evidence="9" id="KW-1185">Reference proteome</keyword>
<evidence type="ECO:0000256" key="3">
    <source>
        <dbReference type="ARBA" id="ARBA00022519"/>
    </source>
</evidence>
<keyword evidence="5" id="KW-0472">Membrane</keyword>
<name>A0A927C3A8_9GAMM</name>
<dbReference type="PIRSF" id="PIRSF026649">
    <property type="entry name" value="MsbB"/>
    <property type="match status" value="1"/>
</dbReference>
<feature type="region of interest" description="Disordered" evidence="7">
    <location>
        <begin position="291"/>
        <end position="319"/>
    </location>
</feature>
<dbReference type="AlphaFoldDB" id="A0A927C3A8"/>